<evidence type="ECO:0000313" key="6">
    <source>
        <dbReference type="Proteomes" id="UP000466607"/>
    </source>
</evidence>
<evidence type="ECO:0000256" key="3">
    <source>
        <dbReference type="ARBA" id="ARBA00023163"/>
    </source>
</evidence>
<evidence type="ECO:0000313" key="5">
    <source>
        <dbReference type="EMBL" id="BBY18497.1"/>
    </source>
</evidence>
<dbReference type="SMART" id="SM00421">
    <property type="entry name" value="HTH_LUXR"/>
    <property type="match status" value="1"/>
</dbReference>
<dbReference type="InterPro" id="IPR000792">
    <property type="entry name" value="Tscrpt_reg_LuxR_C"/>
</dbReference>
<gene>
    <name evidence="5" type="ORF">MLIT_40890</name>
</gene>
<dbReference type="Gene3D" id="1.10.10.10">
    <property type="entry name" value="Winged helix-like DNA-binding domain superfamily/Winged helix DNA-binding domain"/>
    <property type="match status" value="1"/>
</dbReference>
<protein>
    <recommendedName>
        <fullName evidence="4">HTH luxR-type domain-containing protein</fullName>
    </recommendedName>
</protein>
<dbReference type="PANTHER" id="PTHR44688:SF16">
    <property type="entry name" value="DNA-BINDING TRANSCRIPTIONAL ACTIVATOR DEVR_DOSR"/>
    <property type="match status" value="1"/>
</dbReference>
<organism evidence="5 6">
    <name type="scientific">Mycolicibacterium litorale</name>
    <dbReference type="NCBI Taxonomy" id="758802"/>
    <lineage>
        <taxon>Bacteria</taxon>
        <taxon>Bacillati</taxon>
        <taxon>Actinomycetota</taxon>
        <taxon>Actinomycetes</taxon>
        <taxon>Mycobacteriales</taxon>
        <taxon>Mycobacteriaceae</taxon>
        <taxon>Mycolicibacterium</taxon>
    </lineage>
</organism>
<proteinExistence type="predicted"/>
<evidence type="ECO:0000259" key="4">
    <source>
        <dbReference type="PROSITE" id="PS50043"/>
    </source>
</evidence>
<dbReference type="Proteomes" id="UP000466607">
    <property type="component" value="Chromosome"/>
</dbReference>
<dbReference type="EMBL" id="AP022586">
    <property type="protein sequence ID" value="BBY18497.1"/>
    <property type="molecule type" value="Genomic_DNA"/>
</dbReference>
<keyword evidence="3" id="KW-0804">Transcription</keyword>
<accession>A0AAD1IMB5</accession>
<dbReference type="SUPFAM" id="SSF46894">
    <property type="entry name" value="C-terminal effector domain of the bipartite response regulators"/>
    <property type="match status" value="1"/>
</dbReference>
<dbReference type="PROSITE" id="PS50043">
    <property type="entry name" value="HTH_LUXR_2"/>
    <property type="match status" value="1"/>
</dbReference>
<dbReference type="InterPro" id="IPR016032">
    <property type="entry name" value="Sig_transdc_resp-reg_C-effctor"/>
</dbReference>
<feature type="domain" description="HTH luxR-type" evidence="4">
    <location>
        <begin position="88"/>
        <end position="153"/>
    </location>
</feature>
<name>A0AAD1IMB5_9MYCO</name>
<dbReference type="AlphaFoldDB" id="A0AAD1IMB5"/>
<keyword evidence="2" id="KW-0238">DNA-binding</keyword>
<sequence length="163" mass="18068">MTDRDEVRRVTLVAPPTVAERIPSRRKDIDSAGSSTLQRGCEQVRPLETLLGELVELIRLGEYRTNADEGVLLDAVLGDVRCLVVELTPQRIVALSPREQQIARMVAYGRTNQAIASSLEISVWTVSTHLRRIFAKLAVSSRAEMVAHLLADPDIAHAIERGY</sequence>
<evidence type="ECO:0000256" key="1">
    <source>
        <dbReference type="ARBA" id="ARBA00023015"/>
    </source>
</evidence>
<dbReference type="GO" id="GO:0006355">
    <property type="term" value="P:regulation of DNA-templated transcription"/>
    <property type="evidence" value="ECO:0007669"/>
    <property type="project" value="InterPro"/>
</dbReference>
<reference evidence="5 6" key="1">
    <citation type="journal article" date="2019" name="Emerg. Microbes Infect.">
        <title>Comprehensive subspecies identification of 175 nontuberculous mycobacteria species based on 7547 genomic profiles.</title>
        <authorList>
            <person name="Matsumoto Y."/>
            <person name="Kinjo T."/>
            <person name="Motooka D."/>
            <person name="Nabeya D."/>
            <person name="Jung N."/>
            <person name="Uechi K."/>
            <person name="Horii T."/>
            <person name="Iida T."/>
            <person name="Fujita J."/>
            <person name="Nakamura S."/>
        </authorList>
    </citation>
    <scope>NUCLEOTIDE SEQUENCE [LARGE SCALE GENOMIC DNA]</scope>
    <source>
        <strain evidence="5 6">JCM 17423</strain>
    </source>
</reference>
<dbReference type="PROSITE" id="PS00622">
    <property type="entry name" value="HTH_LUXR_1"/>
    <property type="match status" value="1"/>
</dbReference>
<dbReference type="PANTHER" id="PTHR44688">
    <property type="entry name" value="DNA-BINDING TRANSCRIPTIONAL ACTIVATOR DEVR_DOSR"/>
    <property type="match status" value="1"/>
</dbReference>
<dbReference type="Pfam" id="PF00196">
    <property type="entry name" value="GerE"/>
    <property type="match status" value="1"/>
</dbReference>
<dbReference type="PRINTS" id="PR00038">
    <property type="entry name" value="HTHLUXR"/>
</dbReference>
<dbReference type="RefSeq" id="WP_134058550.1">
    <property type="nucleotide sequence ID" value="NZ_JACKVO010000011.1"/>
</dbReference>
<evidence type="ECO:0000256" key="2">
    <source>
        <dbReference type="ARBA" id="ARBA00023125"/>
    </source>
</evidence>
<dbReference type="CDD" id="cd06170">
    <property type="entry name" value="LuxR_C_like"/>
    <property type="match status" value="1"/>
</dbReference>
<dbReference type="GO" id="GO:0003677">
    <property type="term" value="F:DNA binding"/>
    <property type="evidence" value="ECO:0007669"/>
    <property type="project" value="UniProtKB-KW"/>
</dbReference>
<keyword evidence="1" id="KW-0805">Transcription regulation</keyword>
<keyword evidence="6" id="KW-1185">Reference proteome</keyword>
<dbReference type="InterPro" id="IPR036388">
    <property type="entry name" value="WH-like_DNA-bd_sf"/>
</dbReference>